<protein>
    <recommendedName>
        <fullName evidence="8">Type II secretion system protein GspG C-terminal domain-containing protein</fullName>
    </recommendedName>
</protein>
<reference evidence="7" key="1">
    <citation type="submission" date="2018-05" db="EMBL/GenBank/DDBJ databases">
        <authorList>
            <person name="Lanie J.A."/>
            <person name="Ng W.-L."/>
            <person name="Kazmierczak K.M."/>
            <person name="Andrzejewski T.M."/>
            <person name="Davidsen T.M."/>
            <person name="Wayne K.J."/>
            <person name="Tettelin H."/>
            <person name="Glass J.I."/>
            <person name="Rusch D."/>
            <person name="Podicherti R."/>
            <person name="Tsui H.-C.T."/>
            <person name="Winkler M.E."/>
        </authorList>
    </citation>
    <scope>NUCLEOTIDE SEQUENCE</scope>
</reference>
<dbReference type="GO" id="GO:0016020">
    <property type="term" value="C:membrane"/>
    <property type="evidence" value="ECO:0007669"/>
    <property type="project" value="UniProtKB-SubCell"/>
</dbReference>
<dbReference type="PRINTS" id="PR00885">
    <property type="entry name" value="BCTERIALGSPH"/>
</dbReference>
<accession>A0A382GZM2</accession>
<dbReference type="PANTHER" id="PTHR30093">
    <property type="entry name" value="GENERAL SECRETION PATHWAY PROTEIN G"/>
    <property type="match status" value="1"/>
</dbReference>
<dbReference type="InterPro" id="IPR045584">
    <property type="entry name" value="Pilin-like"/>
</dbReference>
<dbReference type="InterPro" id="IPR012902">
    <property type="entry name" value="N_methyl_site"/>
</dbReference>
<dbReference type="GO" id="GO:0015627">
    <property type="term" value="C:type II protein secretion system complex"/>
    <property type="evidence" value="ECO:0007669"/>
    <property type="project" value="InterPro"/>
</dbReference>
<dbReference type="PANTHER" id="PTHR30093:SF2">
    <property type="entry name" value="TYPE II SECRETION SYSTEM PROTEIN H"/>
    <property type="match status" value="1"/>
</dbReference>
<dbReference type="GO" id="GO:0015628">
    <property type="term" value="P:protein secretion by the type II secretion system"/>
    <property type="evidence" value="ECO:0007669"/>
    <property type="project" value="InterPro"/>
</dbReference>
<evidence type="ECO:0000256" key="3">
    <source>
        <dbReference type="ARBA" id="ARBA00022692"/>
    </source>
</evidence>
<organism evidence="7">
    <name type="scientific">marine metagenome</name>
    <dbReference type="NCBI Taxonomy" id="408172"/>
    <lineage>
        <taxon>unclassified sequences</taxon>
        <taxon>metagenomes</taxon>
        <taxon>ecological metagenomes</taxon>
    </lineage>
</organism>
<evidence type="ECO:0000256" key="5">
    <source>
        <dbReference type="ARBA" id="ARBA00023136"/>
    </source>
</evidence>
<evidence type="ECO:0008006" key="8">
    <source>
        <dbReference type="Google" id="ProtNLM"/>
    </source>
</evidence>
<dbReference type="PROSITE" id="PS00409">
    <property type="entry name" value="PROKAR_NTER_METHYL"/>
    <property type="match status" value="1"/>
</dbReference>
<sequence length="37" mass="3934">MKTKRAGFTLIELLVVIAIIAILASLLLPALGRAKSK</sequence>
<dbReference type="InterPro" id="IPR002416">
    <property type="entry name" value="T2SS_protein-GspH"/>
</dbReference>
<dbReference type="AlphaFoldDB" id="A0A382GZM2"/>
<feature type="transmembrane region" description="Helical" evidence="6">
    <location>
        <begin position="6"/>
        <end position="31"/>
    </location>
</feature>
<evidence type="ECO:0000256" key="2">
    <source>
        <dbReference type="ARBA" id="ARBA00022481"/>
    </source>
</evidence>
<name>A0A382GZM2_9ZZZZ</name>
<keyword evidence="5 6" id="KW-0472">Membrane</keyword>
<evidence type="ECO:0000256" key="6">
    <source>
        <dbReference type="SAM" id="Phobius"/>
    </source>
</evidence>
<proteinExistence type="predicted"/>
<keyword evidence="3 6" id="KW-0812">Transmembrane</keyword>
<gene>
    <name evidence="7" type="ORF">METZ01_LOCUS233186</name>
</gene>
<dbReference type="NCBIfam" id="TIGR02532">
    <property type="entry name" value="IV_pilin_GFxxxE"/>
    <property type="match status" value="1"/>
</dbReference>
<dbReference type="EMBL" id="UINC01058269">
    <property type="protein sequence ID" value="SVB80332.1"/>
    <property type="molecule type" value="Genomic_DNA"/>
</dbReference>
<dbReference type="Gene3D" id="3.30.700.10">
    <property type="entry name" value="Glycoprotein, Type 4 Pilin"/>
    <property type="match status" value="1"/>
</dbReference>
<keyword evidence="2" id="KW-0488">Methylation</keyword>
<evidence type="ECO:0000256" key="4">
    <source>
        <dbReference type="ARBA" id="ARBA00022989"/>
    </source>
</evidence>
<comment type="subcellular location">
    <subcellularLocation>
        <location evidence="1">Membrane</location>
        <topology evidence="1">Single-pass membrane protein</topology>
    </subcellularLocation>
</comment>
<feature type="non-terminal residue" evidence="7">
    <location>
        <position position="37"/>
    </location>
</feature>
<dbReference type="Pfam" id="PF07963">
    <property type="entry name" value="N_methyl"/>
    <property type="match status" value="1"/>
</dbReference>
<keyword evidence="4 6" id="KW-1133">Transmembrane helix</keyword>
<evidence type="ECO:0000256" key="1">
    <source>
        <dbReference type="ARBA" id="ARBA00004167"/>
    </source>
</evidence>
<evidence type="ECO:0000313" key="7">
    <source>
        <dbReference type="EMBL" id="SVB80332.1"/>
    </source>
</evidence>
<dbReference type="SUPFAM" id="SSF54523">
    <property type="entry name" value="Pili subunits"/>
    <property type="match status" value="1"/>
</dbReference>